<dbReference type="SUPFAM" id="SSF56645">
    <property type="entry name" value="Acyl-CoA dehydrogenase NM domain-like"/>
    <property type="match status" value="1"/>
</dbReference>
<dbReference type="PATRIC" id="fig|1198232.3.peg.2368"/>
<dbReference type="InterPro" id="IPR036250">
    <property type="entry name" value="AcylCo_DH-like_C"/>
</dbReference>
<dbReference type="InterPro" id="IPR037069">
    <property type="entry name" value="AcylCoA_DH/ox_N_sf"/>
</dbReference>
<evidence type="ECO:0000256" key="9">
    <source>
        <dbReference type="ARBA" id="ARBA00069043"/>
    </source>
</evidence>
<reference evidence="15 16" key="1">
    <citation type="submission" date="2013-05" db="EMBL/GenBank/DDBJ databases">
        <title>Between feast and famine: a lifestyle of most important marine PAH-degrading bacterium Cycloclasticus sp. 7ME.</title>
        <authorList>
            <person name="Yakimov M.M."/>
            <person name="Messina E."/>
            <person name="Genovese M."/>
            <person name="Denaro R."/>
            <person name="Crisafi F."/>
            <person name="Russo D."/>
            <person name="Cappello S."/>
            <person name="Santisi S."/>
            <person name="Smedile F."/>
            <person name="Golyshina O.V."/>
            <person name="Tran H."/>
            <person name="Pieper D.H."/>
            <person name="Golyshin P.N."/>
            <person name="Giuliano L."/>
        </authorList>
    </citation>
    <scope>NUCLEOTIDE SEQUENCE [LARGE SCALE GENOMIC DNA]</scope>
    <source>
        <strain evidence="15 16">78-ME</strain>
    </source>
</reference>
<evidence type="ECO:0000256" key="5">
    <source>
        <dbReference type="ARBA" id="ARBA00023002"/>
    </source>
</evidence>
<dbReference type="EC" id="1.3.99.41" evidence="8"/>
<evidence type="ECO:0000256" key="10">
    <source>
        <dbReference type="RuleBase" id="RU362125"/>
    </source>
</evidence>
<dbReference type="Pfam" id="PF00441">
    <property type="entry name" value="Acyl-CoA_dh_1"/>
    <property type="match status" value="1"/>
</dbReference>
<evidence type="ECO:0000259" key="11">
    <source>
        <dbReference type="Pfam" id="PF00441"/>
    </source>
</evidence>
<comment type="catalytic activity">
    <reaction evidence="6">
        <text>3-(methylsulfanyl)propanoyl-CoA + oxidized [electron-transfer flavoprotein] + H(+) = 3-(methylsulfanyl)acryloyl-CoA + reduced [electron-transfer flavoprotein]</text>
        <dbReference type="Rhea" id="RHEA:52612"/>
        <dbReference type="Rhea" id="RHEA-COMP:10685"/>
        <dbReference type="Rhea" id="RHEA-COMP:10686"/>
        <dbReference type="ChEBI" id="CHEBI:15378"/>
        <dbReference type="ChEBI" id="CHEBI:57692"/>
        <dbReference type="ChEBI" id="CHEBI:58307"/>
        <dbReference type="ChEBI" id="CHEBI:82815"/>
        <dbReference type="ChEBI" id="CHEBI:84994"/>
        <dbReference type="EC" id="1.3.99.41"/>
    </reaction>
    <physiologicalReaction direction="left-to-right" evidence="6">
        <dbReference type="Rhea" id="RHEA:52613"/>
    </physiologicalReaction>
</comment>
<dbReference type="PANTHER" id="PTHR42803">
    <property type="entry name" value="ACYL-COA DEHYDROGENASE"/>
    <property type="match status" value="1"/>
</dbReference>
<dbReference type="InterPro" id="IPR052166">
    <property type="entry name" value="Diverse_Acyl-CoA_DH"/>
</dbReference>
<dbReference type="InterPro" id="IPR009075">
    <property type="entry name" value="AcylCo_DH/oxidase_C"/>
</dbReference>
<dbReference type="SUPFAM" id="SSF47203">
    <property type="entry name" value="Acyl-CoA dehydrogenase C-terminal domain-like"/>
    <property type="match status" value="1"/>
</dbReference>
<feature type="domain" description="Acetyl-CoA dehydrogenase-like C-terminal" evidence="14">
    <location>
        <begin position="473"/>
        <end position="589"/>
    </location>
</feature>
<comment type="function">
    <text evidence="7">Involved in the assimilation of dimethylsulphoniopropionate (DMSP), an important compound in the fixation of carbon in marine phytoplankton, by mediating the conversion of 3-(methylthio)propanoyl-CoA (MMPA-CoA) to 3-(methylthio)acryloyl-CoA (MTA-CoA).</text>
</comment>
<comment type="cofactor">
    <cofactor evidence="1 10">
        <name>FAD</name>
        <dbReference type="ChEBI" id="CHEBI:57692"/>
    </cofactor>
</comment>
<dbReference type="Gene3D" id="2.40.110.10">
    <property type="entry name" value="Butyryl-CoA Dehydrogenase, subunit A, domain 2"/>
    <property type="match status" value="1"/>
</dbReference>
<evidence type="ECO:0000259" key="12">
    <source>
        <dbReference type="Pfam" id="PF02770"/>
    </source>
</evidence>
<dbReference type="Gene3D" id="1.20.140.10">
    <property type="entry name" value="Butyryl-CoA Dehydrogenase, subunit A, domain 3"/>
    <property type="match status" value="1"/>
</dbReference>
<evidence type="ECO:0000256" key="2">
    <source>
        <dbReference type="ARBA" id="ARBA00009347"/>
    </source>
</evidence>
<dbReference type="HOGENOM" id="CLU_018204_12_2_6"/>
<organism evidence="15 16">
    <name type="scientific">Cycloclasticus zancles 78-ME</name>
    <dbReference type="NCBI Taxonomy" id="1198232"/>
    <lineage>
        <taxon>Bacteria</taxon>
        <taxon>Pseudomonadati</taxon>
        <taxon>Pseudomonadota</taxon>
        <taxon>Gammaproteobacteria</taxon>
        <taxon>Thiotrichales</taxon>
        <taxon>Piscirickettsiaceae</taxon>
        <taxon>Cycloclasticus</taxon>
    </lineage>
</organism>
<keyword evidence="16" id="KW-1185">Reference proteome</keyword>
<dbReference type="Gene3D" id="1.10.540.10">
    <property type="entry name" value="Acyl-CoA dehydrogenase/oxidase, N-terminal domain"/>
    <property type="match status" value="1"/>
</dbReference>
<dbReference type="Proteomes" id="UP000015380">
    <property type="component" value="Chromosome"/>
</dbReference>
<dbReference type="InterPro" id="IPR025878">
    <property type="entry name" value="Acyl-CoA_dh-like_C_dom"/>
</dbReference>
<dbReference type="FunFam" id="2.40.110.10:FF:000031">
    <property type="entry name" value="Acyl-CoA dehydrogenase, putative"/>
    <property type="match status" value="1"/>
</dbReference>
<keyword evidence="3 10" id="KW-0285">Flavoprotein</keyword>
<evidence type="ECO:0000256" key="3">
    <source>
        <dbReference type="ARBA" id="ARBA00022630"/>
    </source>
</evidence>
<dbReference type="GO" id="GO:0016627">
    <property type="term" value="F:oxidoreductase activity, acting on the CH-CH group of donors"/>
    <property type="evidence" value="ECO:0007669"/>
    <property type="project" value="InterPro"/>
</dbReference>
<dbReference type="eggNOG" id="COG1960">
    <property type="taxonomic scope" value="Bacteria"/>
</dbReference>
<evidence type="ECO:0000256" key="8">
    <source>
        <dbReference type="ARBA" id="ARBA00066694"/>
    </source>
</evidence>
<evidence type="ECO:0000256" key="1">
    <source>
        <dbReference type="ARBA" id="ARBA00001974"/>
    </source>
</evidence>
<keyword evidence="5 10" id="KW-0560">Oxidoreductase</keyword>
<dbReference type="Pfam" id="PF02771">
    <property type="entry name" value="Acyl-CoA_dh_N"/>
    <property type="match status" value="1"/>
</dbReference>
<reference evidence="16" key="2">
    <citation type="journal article" date="2016" name="Environ. Microbiol. Rep.">
        <title>Analysis of defence systems and a conjugative IncP-1 plasmid in the marine polyaromatic hydrocarbons-degrading bacterium Cycloclasticus sp. 78-ME.</title>
        <authorList>
            <person name="Yakimov M.M."/>
            <person name="Crisafi F."/>
            <person name="Messina E."/>
            <person name="Smedile F."/>
            <person name="Lopatina A."/>
            <person name="Denaro R."/>
            <person name="Pieper D.H."/>
            <person name="Golyshin P.N."/>
            <person name="Giuliano L."/>
        </authorList>
    </citation>
    <scope>NUCLEOTIDE SEQUENCE [LARGE SCALE GENOMIC DNA]</scope>
    <source>
        <strain evidence="16">78-ME</strain>
    </source>
</reference>
<evidence type="ECO:0000313" key="15">
    <source>
        <dbReference type="EMBL" id="AGS40711.1"/>
    </source>
</evidence>
<name>S5TAF5_9GAMM</name>
<feature type="domain" description="Acyl-CoA dehydrogenase/oxidase N-terminal" evidence="13">
    <location>
        <begin position="86"/>
        <end position="160"/>
    </location>
</feature>
<dbReference type="GO" id="GO:0050660">
    <property type="term" value="F:flavin adenine dinucleotide binding"/>
    <property type="evidence" value="ECO:0007669"/>
    <property type="project" value="InterPro"/>
</dbReference>
<dbReference type="PANTHER" id="PTHR42803:SF1">
    <property type="entry name" value="BROAD-SPECIFICITY LINEAR ACYL-COA DEHYDROGENASE FADE5"/>
    <property type="match status" value="1"/>
</dbReference>
<protein>
    <recommendedName>
        <fullName evidence="9">3-methylmercaptopropionyl-CoA dehydrogenase</fullName>
        <ecNumber evidence="8">1.3.99.41</ecNumber>
    </recommendedName>
</protein>
<evidence type="ECO:0000313" key="16">
    <source>
        <dbReference type="Proteomes" id="UP000015380"/>
    </source>
</evidence>
<keyword evidence="4 10" id="KW-0274">FAD</keyword>
<dbReference type="InterPro" id="IPR046373">
    <property type="entry name" value="Acyl-CoA_Oxase/DH_mid-dom_sf"/>
</dbReference>
<evidence type="ECO:0000256" key="7">
    <source>
        <dbReference type="ARBA" id="ARBA00058683"/>
    </source>
</evidence>
<accession>S5TAF5</accession>
<dbReference type="AlphaFoldDB" id="S5TAF5"/>
<comment type="similarity">
    <text evidence="2 10">Belongs to the acyl-CoA dehydrogenase family.</text>
</comment>
<evidence type="ECO:0000259" key="13">
    <source>
        <dbReference type="Pfam" id="PF02771"/>
    </source>
</evidence>
<dbReference type="InterPro" id="IPR009100">
    <property type="entry name" value="AcylCoA_DH/oxidase_NM_dom_sf"/>
</dbReference>
<dbReference type="EMBL" id="CP005996">
    <property type="protein sequence ID" value="AGS40711.1"/>
    <property type="molecule type" value="Genomic_DNA"/>
</dbReference>
<feature type="domain" description="Acyl-CoA dehydrogenase/oxidase C-terminal" evidence="11">
    <location>
        <begin position="288"/>
        <end position="457"/>
    </location>
</feature>
<gene>
    <name evidence="15" type="ORF">CYCME_2401</name>
</gene>
<dbReference type="InterPro" id="IPR013786">
    <property type="entry name" value="AcylCoA_DH/ox_N"/>
</dbReference>
<evidence type="ECO:0000256" key="4">
    <source>
        <dbReference type="ARBA" id="ARBA00022827"/>
    </source>
</evidence>
<sequence length="596" mass="64364">MKNKGASVATYKSPVQDMEFVLNEIINVGSLTEIEKFEDATEDIITGVLDEAAKQIDNTIGVLNESGDAEGASLNNGEVTTPEGFKEAYASYAESGWIGLDKDIEFDGQGLPYVLATAVTDMLSGANAAFSLYPGLSNGAYEALKAHGTQAQKETYMSHLSLGDWSGTMCLTEPGAGSDLGQVRTKAVPQEDGSYLIEGNKIFITAGEHDLTDNIIHLVLARTPDAPEGIRGISMFVVPKFLINEDGSLGERNAAECANIEEKMGIHGSSTCVMNFTDAKGYLVGELNKGIQNMFVMMNAARLMVGLQGLGVAERATQNAITYAKERKQGRPLTRKAESSFDSDTIIVHPDVRRMLFTMKALTEGCRMMAYDTAKHVDLSENHPDEAVRNASKARVDLMTPVCKAFITDVGVEVSGLGVQVYGGHGYIKEHGMEQNMRDSKIFCIYEGTNGIQAMDLVGRKLSMNDGQLPIDFFAEVKSELASASAEMAFVTQPLTSALSALEEVTAWLIKSKEEDLNDSAAAAVDYLQMFGLVSLGYYWLRAAKVASGKEGVFYQGKLATANFFATKLLPRVHGLAPVVMSGSRCVMEPSEELIV</sequence>
<dbReference type="KEGG" id="cza:CYCME_2401"/>
<proteinExistence type="inferred from homology"/>
<feature type="domain" description="Acyl-CoA oxidase/dehydrogenase middle" evidence="12">
    <location>
        <begin position="169"/>
        <end position="278"/>
    </location>
</feature>
<evidence type="ECO:0000256" key="6">
    <source>
        <dbReference type="ARBA" id="ARBA00051388"/>
    </source>
</evidence>
<dbReference type="Pfam" id="PF12806">
    <property type="entry name" value="Acyl-CoA_dh_C"/>
    <property type="match status" value="1"/>
</dbReference>
<dbReference type="InterPro" id="IPR006091">
    <property type="entry name" value="Acyl-CoA_Oxase/DH_mid-dom"/>
</dbReference>
<evidence type="ECO:0000259" key="14">
    <source>
        <dbReference type="Pfam" id="PF12806"/>
    </source>
</evidence>
<dbReference type="Pfam" id="PF02770">
    <property type="entry name" value="Acyl-CoA_dh_M"/>
    <property type="match status" value="1"/>
</dbReference>